<gene>
    <name evidence="2" type="ORF">GCM10022246_37230</name>
</gene>
<sequence>MKKTIITTGAFLIALTTLSLQSCNSEKKVESADSAKVDTTMVDTMAAPKDTAVVDTGMKGTKVPTPKN</sequence>
<proteinExistence type="predicted"/>
<organism evidence="2 3">
    <name type="scientific">Pedobacter ginsengiterrae</name>
    <dbReference type="NCBI Taxonomy" id="871696"/>
    <lineage>
        <taxon>Bacteria</taxon>
        <taxon>Pseudomonadati</taxon>
        <taxon>Bacteroidota</taxon>
        <taxon>Sphingobacteriia</taxon>
        <taxon>Sphingobacteriales</taxon>
        <taxon>Sphingobacteriaceae</taxon>
        <taxon>Pedobacter</taxon>
    </lineage>
</organism>
<comment type="caution">
    <text evidence="2">The sequence shown here is derived from an EMBL/GenBank/DDBJ whole genome shotgun (WGS) entry which is preliminary data.</text>
</comment>
<dbReference type="Proteomes" id="UP001501081">
    <property type="component" value="Unassembled WGS sequence"/>
</dbReference>
<feature type="signal peptide" evidence="1">
    <location>
        <begin position="1"/>
        <end position="22"/>
    </location>
</feature>
<accession>A0ABP7QIK2</accession>
<keyword evidence="1" id="KW-0732">Signal</keyword>
<evidence type="ECO:0000313" key="2">
    <source>
        <dbReference type="EMBL" id="GAA3981743.1"/>
    </source>
</evidence>
<evidence type="ECO:0000313" key="3">
    <source>
        <dbReference type="Proteomes" id="UP001501081"/>
    </source>
</evidence>
<dbReference type="EMBL" id="BAABAK010000020">
    <property type="protein sequence ID" value="GAA3981743.1"/>
    <property type="molecule type" value="Genomic_DNA"/>
</dbReference>
<dbReference type="PROSITE" id="PS51257">
    <property type="entry name" value="PROKAR_LIPOPROTEIN"/>
    <property type="match status" value="1"/>
</dbReference>
<dbReference type="RefSeq" id="WP_316764316.1">
    <property type="nucleotide sequence ID" value="NZ_BAABAK010000020.1"/>
</dbReference>
<protein>
    <recommendedName>
        <fullName evidence="4">Coproporphyrinogen III oxidase</fullName>
    </recommendedName>
</protein>
<name>A0ABP7QIK2_9SPHI</name>
<evidence type="ECO:0008006" key="4">
    <source>
        <dbReference type="Google" id="ProtNLM"/>
    </source>
</evidence>
<keyword evidence="3" id="KW-1185">Reference proteome</keyword>
<feature type="chain" id="PRO_5045082343" description="Coproporphyrinogen III oxidase" evidence="1">
    <location>
        <begin position="23"/>
        <end position="68"/>
    </location>
</feature>
<evidence type="ECO:0000256" key="1">
    <source>
        <dbReference type="SAM" id="SignalP"/>
    </source>
</evidence>
<reference evidence="3" key="1">
    <citation type="journal article" date="2019" name="Int. J. Syst. Evol. Microbiol.">
        <title>The Global Catalogue of Microorganisms (GCM) 10K type strain sequencing project: providing services to taxonomists for standard genome sequencing and annotation.</title>
        <authorList>
            <consortium name="The Broad Institute Genomics Platform"/>
            <consortium name="The Broad Institute Genome Sequencing Center for Infectious Disease"/>
            <person name="Wu L."/>
            <person name="Ma J."/>
        </authorList>
    </citation>
    <scope>NUCLEOTIDE SEQUENCE [LARGE SCALE GENOMIC DNA]</scope>
    <source>
        <strain evidence="3">JCM 17338</strain>
    </source>
</reference>